<dbReference type="Proteomes" id="UP000064912">
    <property type="component" value="Chromosome"/>
</dbReference>
<dbReference type="InterPro" id="IPR053734">
    <property type="entry name" value="Phage_Head-Tail_Connect_sf"/>
</dbReference>
<dbReference type="KEGG" id="rsu:NHU_02287"/>
<dbReference type="EMBL" id="AP014800">
    <property type="protein sequence ID" value="BAQ67836.1"/>
    <property type="molecule type" value="Genomic_DNA"/>
</dbReference>
<dbReference type="Pfam" id="PF05354">
    <property type="entry name" value="Phage_attach"/>
    <property type="match status" value="1"/>
</dbReference>
<evidence type="ECO:0000313" key="3">
    <source>
        <dbReference type="Proteomes" id="UP000064912"/>
    </source>
</evidence>
<name>A0A0D6B400_RHOSU</name>
<dbReference type="AlphaFoldDB" id="A0A0D6B400"/>
<protein>
    <submittedName>
        <fullName evidence="2">Uncharacterized protein</fullName>
    </submittedName>
</protein>
<evidence type="ECO:0000313" key="2">
    <source>
        <dbReference type="EMBL" id="BAQ69439.1"/>
    </source>
</evidence>
<dbReference type="InterPro" id="IPR008018">
    <property type="entry name" value="Phage_tail_attach_FII"/>
</dbReference>
<dbReference type="Gene3D" id="2.40.10.180">
    <property type="entry name" value="Phage tail proteins"/>
    <property type="match status" value="1"/>
</dbReference>
<proteinExistence type="predicted"/>
<accession>A0A0D6B400</accession>
<dbReference type="KEGG" id="rsu:NHU_00667"/>
<dbReference type="GO" id="GO:0019068">
    <property type="term" value="P:virion assembly"/>
    <property type="evidence" value="ECO:0007669"/>
    <property type="project" value="InterPro"/>
</dbReference>
<dbReference type="PATRIC" id="fig|35806.4.peg.2356"/>
<evidence type="ECO:0000313" key="1">
    <source>
        <dbReference type="EMBL" id="BAQ67836.1"/>
    </source>
</evidence>
<dbReference type="RefSeq" id="WP_060833828.1">
    <property type="nucleotide sequence ID" value="NZ_JAESJF010000105.1"/>
</dbReference>
<gene>
    <name evidence="1" type="ORF">NHU_00667</name>
    <name evidence="2" type="ORF">NHU_02287</name>
</gene>
<dbReference type="EMBL" id="AP014800">
    <property type="protein sequence ID" value="BAQ69439.1"/>
    <property type="molecule type" value="Genomic_DNA"/>
</dbReference>
<sequence>MASVFDGMGALLTGALGAPVTIAPSGEAPRRIRALFRDADTAILTEGGAEVLNAVPTLQARRDQLAGLCPGGLVDLADGRRFRALAPMDGGNPDPGGMVTIQLEEA</sequence>
<organism evidence="2 3">
    <name type="scientific">Rhodovulum sulfidophilum</name>
    <name type="common">Rhodobacter sulfidophilus</name>
    <dbReference type="NCBI Taxonomy" id="35806"/>
    <lineage>
        <taxon>Bacteria</taxon>
        <taxon>Pseudomonadati</taxon>
        <taxon>Pseudomonadota</taxon>
        <taxon>Alphaproteobacteria</taxon>
        <taxon>Rhodobacterales</taxon>
        <taxon>Paracoccaceae</taxon>
        <taxon>Rhodovulum</taxon>
    </lineage>
</organism>
<reference evidence="2 3" key="1">
    <citation type="submission" date="2015-02" db="EMBL/GenBank/DDBJ databases">
        <title>Genome sequene of Rhodovulum sulfidophilum DSM 2351.</title>
        <authorList>
            <person name="Nagao N."/>
        </authorList>
    </citation>
    <scope>NUCLEOTIDE SEQUENCE [LARGE SCALE GENOMIC DNA]</scope>
    <source>
        <strain evidence="2 3">DSM 2351</strain>
    </source>
</reference>